<dbReference type="InterPro" id="IPR044851">
    <property type="entry name" value="Wax_synthase"/>
</dbReference>
<evidence type="ECO:0000313" key="12">
    <source>
        <dbReference type="Proteomes" id="UP001303647"/>
    </source>
</evidence>
<comment type="subcellular location">
    <subcellularLocation>
        <location evidence="1">Membrane</location>
        <topology evidence="1">Multi-pass membrane protein</topology>
    </subcellularLocation>
</comment>
<feature type="transmembrane region" description="Helical" evidence="9">
    <location>
        <begin position="36"/>
        <end position="53"/>
    </location>
</feature>
<dbReference type="Pfam" id="PF13813">
    <property type="entry name" value="MBOAT_2"/>
    <property type="match status" value="1"/>
</dbReference>
<evidence type="ECO:0000256" key="3">
    <source>
        <dbReference type="ARBA" id="ARBA00007282"/>
    </source>
</evidence>
<keyword evidence="6 9" id="KW-1133">Transmembrane helix</keyword>
<evidence type="ECO:0000313" key="11">
    <source>
        <dbReference type="EMBL" id="KAK4246250.1"/>
    </source>
</evidence>
<feature type="region of interest" description="Disordered" evidence="8">
    <location>
        <begin position="93"/>
        <end position="114"/>
    </location>
</feature>
<evidence type="ECO:0000259" key="10">
    <source>
        <dbReference type="Pfam" id="PF13813"/>
    </source>
</evidence>
<evidence type="ECO:0000256" key="5">
    <source>
        <dbReference type="ARBA" id="ARBA00022692"/>
    </source>
</evidence>
<evidence type="ECO:0000256" key="4">
    <source>
        <dbReference type="ARBA" id="ARBA00022679"/>
    </source>
</evidence>
<dbReference type="GO" id="GO:0006629">
    <property type="term" value="P:lipid metabolic process"/>
    <property type="evidence" value="ECO:0007669"/>
    <property type="project" value="InterPro"/>
</dbReference>
<reference evidence="11" key="1">
    <citation type="journal article" date="2023" name="Mol. Phylogenet. Evol.">
        <title>Genome-scale phylogeny and comparative genomics of the fungal order Sordariales.</title>
        <authorList>
            <person name="Hensen N."/>
            <person name="Bonometti L."/>
            <person name="Westerberg I."/>
            <person name="Brannstrom I.O."/>
            <person name="Guillou S."/>
            <person name="Cros-Aarteil S."/>
            <person name="Calhoun S."/>
            <person name="Haridas S."/>
            <person name="Kuo A."/>
            <person name="Mondo S."/>
            <person name="Pangilinan J."/>
            <person name="Riley R."/>
            <person name="LaButti K."/>
            <person name="Andreopoulos B."/>
            <person name="Lipzen A."/>
            <person name="Chen C."/>
            <person name="Yan M."/>
            <person name="Daum C."/>
            <person name="Ng V."/>
            <person name="Clum A."/>
            <person name="Steindorff A."/>
            <person name="Ohm R.A."/>
            <person name="Martin F."/>
            <person name="Silar P."/>
            <person name="Natvig D.O."/>
            <person name="Lalanne C."/>
            <person name="Gautier V."/>
            <person name="Ament-Velasquez S.L."/>
            <person name="Kruys A."/>
            <person name="Hutchinson M.I."/>
            <person name="Powell A.J."/>
            <person name="Barry K."/>
            <person name="Miller A.N."/>
            <person name="Grigoriev I.V."/>
            <person name="Debuchy R."/>
            <person name="Gladieux P."/>
            <person name="Hiltunen Thoren M."/>
            <person name="Johannesson H."/>
        </authorList>
    </citation>
    <scope>NUCLEOTIDE SEQUENCE</scope>
    <source>
        <strain evidence="11">CBS 359.72</strain>
    </source>
</reference>
<dbReference type="Proteomes" id="UP001303647">
    <property type="component" value="Unassembled WGS sequence"/>
</dbReference>
<dbReference type="PANTHER" id="PTHR31595">
    <property type="entry name" value="LONG-CHAIN-ALCOHOL O-FATTY-ACYLTRANSFERASE 3-RELATED"/>
    <property type="match status" value="1"/>
</dbReference>
<accession>A0AAN7CQV2</accession>
<evidence type="ECO:0000256" key="2">
    <source>
        <dbReference type="ARBA" id="ARBA00005179"/>
    </source>
</evidence>
<keyword evidence="5 9" id="KW-0812">Transmembrane</keyword>
<comment type="caution">
    <text evidence="11">The sequence shown here is derived from an EMBL/GenBank/DDBJ whole genome shotgun (WGS) entry which is preliminary data.</text>
</comment>
<dbReference type="GO" id="GO:0008374">
    <property type="term" value="F:O-acyltransferase activity"/>
    <property type="evidence" value="ECO:0007669"/>
    <property type="project" value="InterPro"/>
</dbReference>
<comment type="pathway">
    <text evidence="2">Secondary metabolite biosynthesis.</text>
</comment>
<evidence type="ECO:0000256" key="1">
    <source>
        <dbReference type="ARBA" id="ARBA00004141"/>
    </source>
</evidence>
<evidence type="ECO:0000256" key="8">
    <source>
        <dbReference type="SAM" id="MobiDB-lite"/>
    </source>
</evidence>
<evidence type="ECO:0000256" key="7">
    <source>
        <dbReference type="ARBA" id="ARBA00023136"/>
    </source>
</evidence>
<feature type="transmembrane region" description="Helical" evidence="9">
    <location>
        <begin position="6"/>
        <end position="29"/>
    </location>
</feature>
<name>A0AAN7CQV2_9PEZI</name>
<evidence type="ECO:0000256" key="6">
    <source>
        <dbReference type="ARBA" id="ARBA00022989"/>
    </source>
</evidence>
<sequence>MSAPPLPLMLLCNAFQHMLVILVLGFTAANSILRPALLPLLLLLTLYTLPLNGAIPHPVVHGLVNFNTVGVFFQYLDCACISRWSYSAGGPTSGAGGHRNLRSEPKHDTSKSTNGAEEVLGRLRFGTSLVTTWRGAGTAWEVKYTPRFGRAPSRARFLVESALYLTFELLILDLLSLAKGGTLEENAVTFSWDRVRLLSRLPEMSRDEVICRLKTFLEFWVGTYFAMRAMHHILAIVGVVTGLKDVHRWPPLFGPISQTYTMRRFWGVFWHQTLRQKSGSPAYYTTYSILGLRKGGTVTRYVHLFLTFIVSAIIHLLAEEYPWGIDWDRSGTTRFFVTQAFGILLEDLVQSNLGPREPRWWTKAVGWVWVALFTFWSSPSHFYPRLQVLDRSNGGVPPVSVLRPLIDHLSARSVA</sequence>
<keyword evidence="4" id="KW-0808">Transferase</keyword>
<reference evidence="11" key="2">
    <citation type="submission" date="2023-05" db="EMBL/GenBank/DDBJ databases">
        <authorList>
            <consortium name="Lawrence Berkeley National Laboratory"/>
            <person name="Steindorff A."/>
            <person name="Hensen N."/>
            <person name="Bonometti L."/>
            <person name="Westerberg I."/>
            <person name="Brannstrom I.O."/>
            <person name="Guillou S."/>
            <person name="Cros-Aarteil S."/>
            <person name="Calhoun S."/>
            <person name="Haridas S."/>
            <person name="Kuo A."/>
            <person name="Mondo S."/>
            <person name="Pangilinan J."/>
            <person name="Riley R."/>
            <person name="Labutti K."/>
            <person name="Andreopoulos B."/>
            <person name="Lipzen A."/>
            <person name="Chen C."/>
            <person name="Yanf M."/>
            <person name="Daum C."/>
            <person name="Ng V."/>
            <person name="Clum A."/>
            <person name="Ohm R."/>
            <person name="Martin F."/>
            <person name="Silar P."/>
            <person name="Natvig D."/>
            <person name="Lalanne C."/>
            <person name="Gautier V."/>
            <person name="Ament-Velasquez S.L."/>
            <person name="Kruys A."/>
            <person name="Hutchinson M.I."/>
            <person name="Powell A.J."/>
            <person name="Barry K."/>
            <person name="Miller A.N."/>
            <person name="Grigoriev I.V."/>
            <person name="Debuchy R."/>
            <person name="Gladieux P."/>
            <person name="Thoren M.H."/>
            <person name="Johannesson H."/>
        </authorList>
    </citation>
    <scope>NUCLEOTIDE SEQUENCE</scope>
    <source>
        <strain evidence="11">CBS 359.72</strain>
    </source>
</reference>
<dbReference type="PANTHER" id="PTHR31595:SF57">
    <property type="entry name" value="OS04G0481900 PROTEIN"/>
    <property type="match status" value="1"/>
</dbReference>
<protein>
    <submittedName>
        <fullName evidence="11">Tat pathway signal sequence</fullName>
    </submittedName>
</protein>
<keyword evidence="12" id="KW-1185">Reference proteome</keyword>
<keyword evidence="7 9" id="KW-0472">Membrane</keyword>
<dbReference type="AlphaFoldDB" id="A0AAN7CQV2"/>
<feature type="compositionally biased region" description="Basic and acidic residues" evidence="8">
    <location>
        <begin position="101"/>
        <end position="110"/>
    </location>
</feature>
<organism evidence="11 12">
    <name type="scientific">Corynascus novoguineensis</name>
    <dbReference type="NCBI Taxonomy" id="1126955"/>
    <lineage>
        <taxon>Eukaryota</taxon>
        <taxon>Fungi</taxon>
        <taxon>Dikarya</taxon>
        <taxon>Ascomycota</taxon>
        <taxon>Pezizomycotina</taxon>
        <taxon>Sordariomycetes</taxon>
        <taxon>Sordariomycetidae</taxon>
        <taxon>Sordariales</taxon>
        <taxon>Chaetomiaceae</taxon>
        <taxon>Corynascus</taxon>
    </lineage>
</organism>
<dbReference type="GO" id="GO:0016020">
    <property type="term" value="C:membrane"/>
    <property type="evidence" value="ECO:0007669"/>
    <property type="project" value="UniProtKB-SubCell"/>
</dbReference>
<dbReference type="EMBL" id="MU857679">
    <property type="protein sequence ID" value="KAK4246250.1"/>
    <property type="molecule type" value="Genomic_DNA"/>
</dbReference>
<dbReference type="InterPro" id="IPR032805">
    <property type="entry name" value="Wax_synthase_dom"/>
</dbReference>
<comment type="similarity">
    <text evidence="3">Belongs to the wax synthase family.</text>
</comment>
<proteinExistence type="inferred from homology"/>
<evidence type="ECO:0000256" key="9">
    <source>
        <dbReference type="SAM" id="Phobius"/>
    </source>
</evidence>
<feature type="domain" description="Wax synthase" evidence="10">
    <location>
        <begin position="249"/>
        <end position="337"/>
    </location>
</feature>
<gene>
    <name evidence="11" type="ORF">C7999DRAFT_42320</name>
</gene>